<dbReference type="EMBL" id="LT607410">
    <property type="protein sequence ID" value="SCF33058.1"/>
    <property type="molecule type" value="Genomic_DNA"/>
</dbReference>
<feature type="transmembrane region" description="Helical" evidence="1">
    <location>
        <begin position="36"/>
        <end position="53"/>
    </location>
</feature>
<reference evidence="2 3" key="1">
    <citation type="submission" date="2016-06" db="EMBL/GenBank/DDBJ databases">
        <authorList>
            <person name="Kjaerup R.B."/>
            <person name="Dalgaard T.S."/>
            <person name="Juul-Madsen H.R."/>
        </authorList>
    </citation>
    <scope>NUCLEOTIDE SEQUENCE [LARGE SCALE GENOMIC DNA]</scope>
    <source>
        <strain evidence="2 3">DSM 43821</strain>
    </source>
</reference>
<keyword evidence="1" id="KW-0812">Transmembrane</keyword>
<proteinExistence type="predicted"/>
<dbReference type="RefSeq" id="WP_088962915.1">
    <property type="nucleotide sequence ID" value="NZ_LT607410.1"/>
</dbReference>
<gene>
    <name evidence="2" type="ORF">GA0074696_4506</name>
</gene>
<organism evidence="2 3">
    <name type="scientific">Micromonospora purpureochromogenes</name>
    <dbReference type="NCBI Taxonomy" id="47872"/>
    <lineage>
        <taxon>Bacteria</taxon>
        <taxon>Bacillati</taxon>
        <taxon>Actinomycetota</taxon>
        <taxon>Actinomycetes</taxon>
        <taxon>Micromonosporales</taxon>
        <taxon>Micromonosporaceae</taxon>
        <taxon>Micromonospora</taxon>
    </lineage>
</organism>
<evidence type="ECO:0000313" key="3">
    <source>
        <dbReference type="Proteomes" id="UP000198228"/>
    </source>
</evidence>
<keyword evidence="1" id="KW-0472">Membrane</keyword>
<feature type="transmembrane region" description="Helical" evidence="1">
    <location>
        <begin position="59"/>
        <end position="78"/>
    </location>
</feature>
<keyword evidence="1" id="KW-1133">Transmembrane helix</keyword>
<dbReference type="AlphaFoldDB" id="A0A1C4ZJC6"/>
<feature type="transmembrane region" description="Helical" evidence="1">
    <location>
        <begin position="6"/>
        <end position="29"/>
    </location>
</feature>
<evidence type="ECO:0000313" key="2">
    <source>
        <dbReference type="EMBL" id="SCF33058.1"/>
    </source>
</evidence>
<protein>
    <submittedName>
        <fullName evidence="2">Uncharacterized protein</fullName>
    </submittedName>
</protein>
<name>A0A1C4ZJC6_9ACTN</name>
<sequence>MSVVIVLYVVVLVASAALLLGVAVTSFATTSVVDRLLAAFFALCAAGNAWHLIRTGADHGVVFVPAFFVPFYAGYKLYRGFRHREERRADRAAGKQAVAAAEEWRASRRW</sequence>
<dbReference type="Proteomes" id="UP000198228">
    <property type="component" value="Chromosome I"/>
</dbReference>
<accession>A0A1C4ZJC6</accession>
<evidence type="ECO:0000256" key="1">
    <source>
        <dbReference type="SAM" id="Phobius"/>
    </source>
</evidence>